<feature type="compositionally biased region" description="Acidic residues" evidence="6">
    <location>
        <begin position="71"/>
        <end position="82"/>
    </location>
</feature>
<dbReference type="PANTHER" id="PTHR12081:SF18">
    <property type="entry name" value="TRANSCRIPTION FACTOR E2F2-RELATED"/>
    <property type="match status" value="1"/>
</dbReference>
<dbReference type="WBParaSite" id="scaffold87_cov230.g195">
    <property type="protein sequence ID" value="scaffold87_cov230.g195"/>
    <property type="gene ID" value="scaffold87_cov230.g195"/>
</dbReference>
<feature type="compositionally biased region" description="Acidic residues" evidence="6">
    <location>
        <begin position="19"/>
        <end position="36"/>
    </location>
</feature>
<feature type="domain" description="E2F/DP family winged-helix DNA-binding" evidence="7">
    <location>
        <begin position="91"/>
        <end position="157"/>
    </location>
</feature>
<comment type="similarity">
    <text evidence="1 5">Belongs to the E2F/DP family.</text>
</comment>
<evidence type="ECO:0000256" key="6">
    <source>
        <dbReference type="SAM" id="MobiDB-lite"/>
    </source>
</evidence>
<reference evidence="9" key="1">
    <citation type="submission" date="2022-11" db="UniProtKB">
        <authorList>
            <consortium name="WormBaseParasite"/>
        </authorList>
    </citation>
    <scope>IDENTIFICATION</scope>
</reference>
<evidence type="ECO:0000256" key="2">
    <source>
        <dbReference type="ARBA" id="ARBA00023015"/>
    </source>
</evidence>
<comment type="subcellular location">
    <subcellularLocation>
        <location evidence="5">Nucleus</location>
    </subcellularLocation>
</comment>
<evidence type="ECO:0000313" key="9">
    <source>
        <dbReference type="WBParaSite" id="scaffold87_cov230.g195"/>
    </source>
</evidence>
<feature type="region of interest" description="Disordered" evidence="6">
    <location>
        <begin position="1"/>
        <end position="91"/>
    </location>
</feature>
<keyword evidence="4 5" id="KW-0804">Transcription</keyword>
<sequence length="335" mass="38451">MTSPVKENEEKLRNVKIEGEEEEEKKDEPMEEEKKEDDEQHAGEEDEVIVDGAVRGPTEESEEYTEHEGDGFYEEEGEEESSENGHKPEGRASKSLVQLTQRFIGFLHTTPAGLVDLNNAADKLNVTQKRRIYDITNVLEGIGLIEKRSKNVIYWKGGKFRKPGGSVELLPGEETKMYKLKSELTDLEREERLIDTHLRWMRQISLDDVRYEMKLKSYSGAAQVIPVNMGDSEGFRSLTPPPTENDYLHLSSEDEKSAPSQLWDFLHFPIQFVHTQPRQRSKLGDISHGILSREQSQQSYAVPIELSDEEEVVIDDGQFNLYSENIEREDLITIH</sequence>
<keyword evidence="8" id="KW-1185">Reference proteome</keyword>
<keyword evidence="3 5" id="KW-0238">DNA-binding</keyword>
<proteinExistence type="inferred from homology"/>
<evidence type="ECO:0000256" key="4">
    <source>
        <dbReference type="ARBA" id="ARBA00023163"/>
    </source>
</evidence>
<dbReference type="GO" id="GO:0000981">
    <property type="term" value="F:DNA-binding transcription factor activity, RNA polymerase II-specific"/>
    <property type="evidence" value="ECO:0007669"/>
    <property type="project" value="TreeGrafter"/>
</dbReference>
<accession>A0A915NC36</accession>
<evidence type="ECO:0000256" key="3">
    <source>
        <dbReference type="ARBA" id="ARBA00023125"/>
    </source>
</evidence>
<dbReference type="SMART" id="SM01372">
    <property type="entry name" value="E2F_TDP"/>
    <property type="match status" value="1"/>
</dbReference>
<dbReference type="GO" id="GO:0090575">
    <property type="term" value="C:RNA polymerase II transcription regulator complex"/>
    <property type="evidence" value="ECO:0007669"/>
    <property type="project" value="TreeGrafter"/>
</dbReference>
<dbReference type="Pfam" id="PF02319">
    <property type="entry name" value="WHD_E2F_TDP"/>
    <property type="match status" value="1"/>
</dbReference>
<evidence type="ECO:0000313" key="8">
    <source>
        <dbReference type="Proteomes" id="UP000887561"/>
    </source>
</evidence>
<protein>
    <submittedName>
        <fullName evidence="9">E2F/DP family winged-helix DNA-binding domain-containing protein</fullName>
    </submittedName>
</protein>
<evidence type="ECO:0000256" key="5">
    <source>
        <dbReference type="RuleBase" id="RU003796"/>
    </source>
</evidence>
<keyword evidence="5" id="KW-0539">Nucleus</keyword>
<dbReference type="GO" id="GO:0000978">
    <property type="term" value="F:RNA polymerase II cis-regulatory region sequence-specific DNA binding"/>
    <property type="evidence" value="ECO:0007669"/>
    <property type="project" value="InterPro"/>
</dbReference>
<dbReference type="Proteomes" id="UP000887561">
    <property type="component" value="Unplaced"/>
</dbReference>
<dbReference type="PANTHER" id="PTHR12081">
    <property type="entry name" value="TRANSCRIPTION FACTOR E2F"/>
    <property type="match status" value="1"/>
</dbReference>
<evidence type="ECO:0000256" key="1">
    <source>
        <dbReference type="ARBA" id="ARBA00010940"/>
    </source>
</evidence>
<feature type="compositionally biased region" description="Basic and acidic residues" evidence="6">
    <location>
        <begin position="1"/>
        <end position="18"/>
    </location>
</feature>
<evidence type="ECO:0000259" key="7">
    <source>
        <dbReference type="SMART" id="SM01372"/>
    </source>
</evidence>
<keyword evidence="2 5" id="KW-0805">Transcription regulation</keyword>
<dbReference type="SUPFAM" id="SSF46785">
    <property type="entry name" value="Winged helix' DNA-binding domain"/>
    <property type="match status" value="1"/>
</dbReference>
<dbReference type="Gene3D" id="1.10.10.10">
    <property type="entry name" value="Winged helix-like DNA-binding domain superfamily/Winged helix DNA-binding domain"/>
    <property type="match status" value="1"/>
</dbReference>
<name>A0A915NC36_MELJA</name>
<dbReference type="AlphaFoldDB" id="A0A915NC36"/>
<dbReference type="InterPro" id="IPR036390">
    <property type="entry name" value="WH_DNA-bd_sf"/>
</dbReference>
<dbReference type="InterPro" id="IPR003316">
    <property type="entry name" value="E2F_WHTH_DNA-bd_dom"/>
</dbReference>
<dbReference type="InterPro" id="IPR036388">
    <property type="entry name" value="WH-like_DNA-bd_sf"/>
</dbReference>
<dbReference type="InterPro" id="IPR015633">
    <property type="entry name" value="E2F"/>
</dbReference>
<organism evidence="8 9">
    <name type="scientific">Meloidogyne javanica</name>
    <name type="common">Root-knot nematode worm</name>
    <dbReference type="NCBI Taxonomy" id="6303"/>
    <lineage>
        <taxon>Eukaryota</taxon>
        <taxon>Metazoa</taxon>
        <taxon>Ecdysozoa</taxon>
        <taxon>Nematoda</taxon>
        <taxon>Chromadorea</taxon>
        <taxon>Rhabditida</taxon>
        <taxon>Tylenchina</taxon>
        <taxon>Tylenchomorpha</taxon>
        <taxon>Tylenchoidea</taxon>
        <taxon>Meloidogynidae</taxon>
        <taxon>Meloidogyninae</taxon>
        <taxon>Meloidogyne</taxon>
        <taxon>Meloidogyne incognita group</taxon>
    </lineage>
</organism>
<dbReference type="FunFam" id="1.10.10.10:FF:000008">
    <property type="entry name" value="E2F transcription factor 1"/>
    <property type="match status" value="1"/>
</dbReference>